<dbReference type="EMBL" id="FMZO01000018">
    <property type="protein sequence ID" value="SDE00695.1"/>
    <property type="molecule type" value="Genomic_DNA"/>
</dbReference>
<name>A0A1G6ZFR7_NIADE</name>
<evidence type="ECO:0000259" key="1">
    <source>
        <dbReference type="Pfam" id="PF09951"/>
    </source>
</evidence>
<organism evidence="2 3">
    <name type="scientific">Niabella drilacis (strain DSM 25811 / CCM 8410 / CCUG 62505 / LMG 26954 / E90)</name>
    <dbReference type="NCBI Taxonomy" id="1285928"/>
    <lineage>
        <taxon>Bacteria</taxon>
        <taxon>Pseudomonadati</taxon>
        <taxon>Bacteroidota</taxon>
        <taxon>Chitinophagia</taxon>
        <taxon>Chitinophagales</taxon>
        <taxon>Chitinophagaceae</taxon>
        <taxon>Niabella</taxon>
    </lineage>
</organism>
<dbReference type="RefSeq" id="WP_090392508.1">
    <property type="nucleotide sequence ID" value="NZ_FMZO01000018.1"/>
</dbReference>
<dbReference type="STRING" id="1285928.SAMN04487894_1187"/>
<proteinExistence type="predicted"/>
<dbReference type="PANTHER" id="PTHR38743">
    <property type="entry name" value="SIMILAR TO GLYOXYLASE I FAMILY PROTEIN"/>
    <property type="match status" value="1"/>
</dbReference>
<dbReference type="AlphaFoldDB" id="A0A1G6ZFR7"/>
<reference evidence="3" key="1">
    <citation type="submission" date="2016-10" db="EMBL/GenBank/DDBJ databases">
        <authorList>
            <person name="Varghese N."/>
            <person name="Submissions S."/>
        </authorList>
    </citation>
    <scope>NUCLEOTIDE SEQUENCE [LARGE SCALE GENOMIC DNA]</scope>
    <source>
        <strain evidence="3">DSM 25811 / CCM 8410 / LMG 26954 / E90</strain>
    </source>
</reference>
<sequence length="107" mass="12387">MNNKIFRIKKEDIKKVISPMGGCYASDMITVEGLPVKYMYREEGNFEKDSGWRFLSGTESQEYLDNPENLMIYDVNTIANYDPSIIPYLNAEIGSEFIREGNVFKRV</sequence>
<feature type="domain" description="Immunity protein Imm33" evidence="1">
    <location>
        <begin position="23"/>
        <end position="100"/>
    </location>
</feature>
<gene>
    <name evidence="2" type="ORF">SAMN04487894_1187</name>
</gene>
<dbReference type="PANTHER" id="PTHR38743:SF2">
    <property type="entry name" value="DUF2185 DOMAIN-CONTAINING PROTEIN"/>
    <property type="match status" value="1"/>
</dbReference>
<protein>
    <recommendedName>
        <fullName evidence="1">Immunity protein Imm33 domain-containing protein</fullName>
    </recommendedName>
</protein>
<dbReference type="Pfam" id="PF09951">
    <property type="entry name" value="Imm33"/>
    <property type="match status" value="1"/>
</dbReference>
<accession>A0A1G6ZFR7</accession>
<evidence type="ECO:0000313" key="2">
    <source>
        <dbReference type="EMBL" id="SDE00695.1"/>
    </source>
</evidence>
<dbReference type="InterPro" id="IPR018689">
    <property type="entry name" value="Imm33_dom"/>
</dbReference>
<evidence type="ECO:0000313" key="3">
    <source>
        <dbReference type="Proteomes" id="UP000198757"/>
    </source>
</evidence>
<dbReference type="Proteomes" id="UP000198757">
    <property type="component" value="Unassembled WGS sequence"/>
</dbReference>
<dbReference type="OrthoDB" id="4827574at2"/>
<keyword evidence="3" id="KW-1185">Reference proteome</keyword>